<reference evidence="1 2" key="1">
    <citation type="submission" date="2014-12" db="EMBL/GenBank/DDBJ databases">
        <title>Comparative genome analysis of Bacillus coagulans HM-08, Clostridium butyricum HM-68, Bacillus subtilis HM-66 and Bacillus licheniformis BL-09.</title>
        <authorList>
            <person name="Zhang H."/>
        </authorList>
    </citation>
    <scope>NUCLEOTIDE SEQUENCE [LARGE SCALE GENOMIC DNA]</scope>
    <source>
        <strain evidence="1 2">HM-66</strain>
    </source>
</reference>
<evidence type="ECO:0000313" key="1">
    <source>
        <dbReference type="EMBL" id="KIU09872.1"/>
    </source>
</evidence>
<accession>A0A0D1KUE1</accession>
<proteinExistence type="predicted"/>
<name>A0A0D1KUE1_BACIU</name>
<organism evidence="1 2">
    <name type="scientific">Bacillus subtilis</name>
    <dbReference type="NCBI Taxonomy" id="1423"/>
    <lineage>
        <taxon>Bacteria</taxon>
        <taxon>Bacillati</taxon>
        <taxon>Bacillota</taxon>
        <taxon>Bacilli</taxon>
        <taxon>Bacillales</taxon>
        <taxon>Bacillaceae</taxon>
        <taxon>Bacillus</taxon>
    </lineage>
</organism>
<dbReference type="PATRIC" id="fig|1423.173.peg.3725"/>
<dbReference type="AlphaFoldDB" id="A0A0D1KUE1"/>
<dbReference type="Proteomes" id="UP000032247">
    <property type="component" value="Unassembled WGS sequence"/>
</dbReference>
<protein>
    <submittedName>
        <fullName evidence="1">Uncharacterized protein</fullName>
    </submittedName>
</protein>
<gene>
    <name evidence="1" type="ORF">SC09_contig10orf00049</name>
</gene>
<comment type="caution">
    <text evidence="1">The sequence shown here is derived from an EMBL/GenBank/DDBJ whole genome shotgun (WGS) entry which is preliminary data.</text>
</comment>
<dbReference type="EMBL" id="JXBC01000007">
    <property type="protein sequence ID" value="KIU09872.1"/>
    <property type="molecule type" value="Genomic_DNA"/>
</dbReference>
<sequence length="58" mass="6889">MSENNKEVPVRLTKKTDDMLEKIKNQLRKDGNKKYKKEIVEIAVTEYYNKIFDKNVGL</sequence>
<evidence type="ECO:0000313" key="2">
    <source>
        <dbReference type="Proteomes" id="UP000032247"/>
    </source>
</evidence>